<dbReference type="Gene3D" id="3.40.1090.10">
    <property type="entry name" value="Cytosolic phospholipase A2 catalytic domain"/>
    <property type="match status" value="2"/>
</dbReference>
<gene>
    <name evidence="6" type="ORF">CGU03_02755</name>
</gene>
<dbReference type="InterPro" id="IPR045943">
    <property type="entry name" value="DUF6363"/>
</dbReference>
<evidence type="ECO:0000256" key="4">
    <source>
        <dbReference type="PROSITE-ProRule" id="PRU01161"/>
    </source>
</evidence>
<dbReference type="Proteomes" id="UP000216173">
    <property type="component" value="Unassembled WGS sequence"/>
</dbReference>
<organism evidence="6 7">
    <name type="scientific">Vibrio metoecus</name>
    <dbReference type="NCBI Taxonomy" id="1481663"/>
    <lineage>
        <taxon>Bacteria</taxon>
        <taxon>Pseudomonadati</taxon>
        <taxon>Pseudomonadota</taxon>
        <taxon>Gammaproteobacteria</taxon>
        <taxon>Vibrionales</taxon>
        <taxon>Vibrionaceae</taxon>
        <taxon>Vibrio</taxon>
    </lineage>
</organism>
<keyword evidence="1 4" id="KW-0378">Hydrolase</keyword>
<feature type="short sequence motif" description="GXSXG" evidence="4">
    <location>
        <begin position="65"/>
        <end position="69"/>
    </location>
</feature>
<feature type="short sequence motif" description="GXGXXG" evidence="4">
    <location>
        <begin position="37"/>
        <end position="42"/>
    </location>
</feature>
<dbReference type="GO" id="GO:0016787">
    <property type="term" value="F:hydrolase activity"/>
    <property type="evidence" value="ECO:0007669"/>
    <property type="project" value="UniProtKB-UniRule"/>
</dbReference>
<dbReference type="PANTHER" id="PTHR14226">
    <property type="entry name" value="NEUROPATHY TARGET ESTERASE/SWISS CHEESE D.MELANOGASTER"/>
    <property type="match status" value="1"/>
</dbReference>
<dbReference type="GO" id="GO:0016042">
    <property type="term" value="P:lipid catabolic process"/>
    <property type="evidence" value="ECO:0007669"/>
    <property type="project" value="UniProtKB-UniRule"/>
</dbReference>
<keyword evidence="3 4" id="KW-0443">Lipid metabolism</keyword>
<keyword evidence="2 4" id="KW-0442">Lipid degradation</keyword>
<evidence type="ECO:0000256" key="1">
    <source>
        <dbReference type="ARBA" id="ARBA00022801"/>
    </source>
</evidence>
<dbReference type="Pfam" id="PF01734">
    <property type="entry name" value="Patatin"/>
    <property type="match status" value="1"/>
</dbReference>
<comment type="caution">
    <text evidence="6">The sequence shown here is derived from an EMBL/GenBank/DDBJ whole genome shotgun (WGS) entry which is preliminary data.</text>
</comment>
<evidence type="ECO:0000313" key="6">
    <source>
        <dbReference type="EMBL" id="PAR22731.1"/>
    </source>
</evidence>
<dbReference type="InterPro" id="IPR002641">
    <property type="entry name" value="PNPLA_dom"/>
</dbReference>
<dbReference type="SUPFAM" id="SSF52151">
    <property type="entry name" value="FabD/lysophospholipase-like"/>
    <property type="match status" value="1"/>
</dbReference>
<dbReference type="Pfam" id="PF19890">
    <property type="entry name" value="DUF6363"/>
    <property type="match status" value="1"/>
</dbReference>
<dbReference type="InterPro" id="IPR050301">
    <property type="entry name" value="NTE"/>
</dbReference>
<evidence type="ECO:0000259" key="5">
    <source>
        <dbReference type="PROSITE" id="PS51635"/>
    </source>
</evidence>
<dbReference type="PANTHER" id="PTHR14226:SF25">
    <property type="entry name" value="PHOSPHOESTERASE"/>
    <property type="match status" value="1"/>
</dbReference>
<evidence type="ECO:0000256" key="3">
    <source>
        <dbReference type="ARBA" id="ARBA00023098"/>
    </source>
</evidence>
<evidence type="ECO:0000256" key="2">
    <source>
        <dbReference type="ARBA" id="ARBA00022963"/>
    </source>
</evidence>
<protein>
    <submittedName>
        <fullName evidence="6">Patatin family protein</fullName>
    </submittedName>
</protein>
<dbReference type="CDD" id="cd07208">
    <property type="entry name" value="Pat_hypo_Ecoli_yjju_like"/>
    <property type="match status" value="1"/>
</dbReference>
<reference evidence="7" key="1">
    <citation type="submission" date="2017-07" db="EMBL/GenBank/DDBJ databases">
        <authorList>
            <person name="Boucher Y."/>
            <person name="Orata F.D."/>
        </authorList>
    </citation>
    <scope>NUCLEOTIDE SEQUENCE [LARGE SCALE GENOMIC DNA]</scope>
    <source>
        <strain evidence="7">OYP9E10</strain>
    </source>
</reference>
<evidence type="ECO:0000313" key="7">
    <source>
        <dbReference type="Proteomes" id="UP000216173"/>
    </source>
</evidence>
<dbReference type="EMBL" id="NMSH01000002">
    <property type="protein sequence ID" value="PAR22731.1"/>
    <property type="molecule type" value="Genomic_DNA"/>
</dbReference>
<dbReference type="InterPro" id="IPR016035">
    <property type="entry name" value="Acyl_Trfase/lysoPLipase"/>
</dbReference>
<name>A0A271VXE6_VIBMT</name>
<feature type="domain" description="PNPLA" evidence="5">
    <location>
        <begin position="33"/>
        <end position="202"/>
    </location>
</feature>
<feature type="short sequence motif" description="DGA/G" evidence="4">
    <location>
        <begin position="189"/>
        <end position="191"/>
    </location>
</feature>
<proteinExistence type="predicted"/>
<accession>A0A271VXE6</accession>
<feature type="active site" description="Proton acceptor" evidence="4">
    <location>
        <position position="189"/>
    </location>
</feature>
<dbReference type="InterPro" id="IPR037483">
    <property type="entry name" value="YjjU-like"/>
</dbReference>
<dbReference type="PROSITE" id="PS51635">
    <property type="entry name" value="PNPLA"/>
    <property type="match status" value="1"/>
</dbReference>
<sequence length="385" mass="43789">MVLHMNSGGIVSDAWTKLDTQRLAKYIGGKHALVTQGGGQRGIFTAGVLDAFLLSNFDPYHEFYGTSAGAMNLCAFLSRQTGLSKAFILELTTQPEFFHLFGYIRRKQYMNMQWALDRICEYPYRLDLGMARQVLGKRKAYAAVTSADDLQDAYFPMLGGDWQQVLLATCAIPGLYPEPVTLAGKPYIDGGVSASIPVQEAWRKEARFITVIRTEYTPLEEKGSLPMSIESPHWLPESLSYLQQQWQHKWSGWRQEWSEFFQQQKLRAREQKKDQKNLAALNGGRWLFGADDIYRLSHLMGSKFDAGLADLLMVHYQTYALTSEFLDAHHDDTFITQIMPSEPLHSNSLLSSSEDLEYDYELGVKAGYRFLKAYSEAGELRKKLL</sequence>
<dbReference type="AlphaFoldDB" id="A0A271VXE6"/>
<feature type="active site" description="Nucleophile" evidence="4">
    <location>
        <position position="67"/>
    </location>
</feature>